<feature type="region of interest" description="Disordered" evidence="1">
    <location>
        <begin position="50"/>
        <end position="96"/>
    </location>
</feature>
<feature type="region of interest" description="Disordered" evidence="1">
    <location>
        <begin position="242"/>
        <end position="268"/>
    </location>
</feature>
<feature type="compositionally biased region" description="Pro residues" evidence="1">
    <location>
        <begin position="157"/>
        <end position="166"/>
    </location>
</feature>
<evidence type="ECO:0000256" key="1">
    <source>
        <dbReference type="SAM" id="MobiDB-lite"/>
    </source>
</evidence>
<evidence type="ECO:0000313" key="3">
    <source>
        <dbReference type="Proteomes" id="UP001586593"/>
    </source>
</evidence>
<name>A0ABR3Y2P1_9PEZI</name>
<reference evidence="2 3" key="1">
    <citation type="journal article" date="2024" name="Commun. Biol.">
        <title>Comparative genomic analysis of thermophilic fungi reveals convergent evolutionary adaptations and gene losses.</title>
        <authorList>
            <person name="Steindorff A.S."/>
            <person name="Aguilar-Pontes M.V."/>
            <person name="Robinson A.J."/>
            <person name="Andreopoulos B."/>
            <person name="LaButti K."/>
            <person name="Kuo A."/>
            <person name="Mondo S."/>
            <person name="Riley R."/>
            <person name="Otillar R."/>
            <person name="Haridas S."/>
            <person name="Lipzen A."/>
            <person name="Grimwood J."/>
            <person name="Schmutz J."/>
            <person name="Clum A."/>
            <person name="Reid I.D."/>
            <person name="Moisan M.C."/>
            <person name="Butler G."/>
            <person name="Nguyen T.T.M."/>
            <person name="Dewar K."/>
            <person name="Conant G."/>
            <person name="Drula E."/>
            <person name="Henrissat B."/>
            <person name="Hansel C."/>
            <person name="Singer S."/>
            <person name="Hutchinson M.I."/>
            <person name="de Vries R.P."/>
            <person name="Natvig D.O."/>
            <person name="Powell A.J."/>
            <person name="Tsang A."/>
            <person name="Grigoriev I.V."/>
        </authorList>
    </citation>
    <scope>NUCLEOTIDE SEQUENCE [LARGE SCALE GENOMIC DNA]</scope>
    <source>
        <strain evidence="2 3">ATCC 24622</strain>
    </source>
</reference>
<evidence type="ECO:0000313" key="2">
    <source>
        <dbReference type="EMBL" id="KAL1882118.1"/>
    </source>
</evidence>
<comment type="caution">
    <text evidence="2">The sequence shown here is derived from an EMBL/GenBank/DDBJ whole genome shotgun (WGS) entry which is preliminary data.</text>
</comment>
<feature type="compositionally biased region" description="Polar residues" evidence="1">
    <location>
        <begin position="429"/>
        <end position="439"/>
    </location>
</feature>
<feature type="region of interest" description="Disordered" evidence="1">
    <location>
        <begin position="1"/>
        <end position="24"/>
    </location>
</feature>
<accession>A0ABR3Y2P1</accession>
<feature type="compositionally biased region" description="Basic and acidic residues" evidence="1">
    <location>
        <begin position="529"/>
        <end position="560"/>
    </location>
</feature>
<feature type="region of interest" description="Disordered" evidence="1">
    <location>
        <begin position="513"/>
        <end position="560"/>
    </location>
</feature>
<proteinExistence type="predicted"/>
<sequence length="586" mass="63753">MAETGEEETIHSTEPSWCHAARGGPDHLYYSRPQMVGSYRPKYCSGVHTPRTDTVSVSSDRGGDARNGWPRSATSGYPTEGIHSSHQDHPSATIKNKSLSGQVAFRDKAGQAPMYRPAADQHSHALKSLKTPFLSAPSLLLSRKKSPSPLSRGPLRLSPPTPPPRVSPSEEGEVTPPPLDRFCPLRAGTKNGAATFSYRESLIAGTAQKPLGTSPNLLSGVGKGRSKKAVLQGSLPQTTLATETGSTSVELERSTGRNLSQNSPVNGLDRVTADDLGQASHLRQECEPHSTWADEHVGVKNNTSTAYIVSAAKRALSPTTSKLSKECQKRGFNPKWLVRQTPNGFYTGSVQLIETKISSNKRYRSIQAAKLALSKKALPVVRRWPERGYLLYPRNEVTADGTTGVEKESCYQPGTSAHSQTRDPVPSSPHKSITVPSTHEASHTMLGAETDHTCREAENAGSSVDAETRTFLDQVRKAFGVHLPRNFHDDPRIATSFFDGLALGARMAETAIRVSQSRERSRSPGGSQERLEKCDYRTRSPIRGSEHDPSQHDNSALDRSYHASSGYYAHSLVQPSRKNIANTAVR</sequence>
<keyword evidence="3" id="KW-1185">Reference proteome</keyword>
<gene>
    <name evidence="2" type="ORF">VTK73DRAFT_2209</name>
</gene>
<protein>
    <submittedName>
        <fullName evidence="2">Uncharacterized protein</fullName>
    </submittedName>
</protein>
<organism evidence="2 3">
    <name type="scientific">Phialemonium thermophilum</name>
    <dbReference type="NCBI Taxonomy" id="223376"/>
    <lineage>
        <taxon>Eukaryota</taxon>
        <taxon>Fungi</taxon>
        <taxon>Dikarya</taxon>
        <taxon>Ascomycota</taxon>
        <taxon>Pezizomycotina</taxon>
        <taxon>Sordariomycetes</taxon>
        <taxon>Sordariomycetidae</taxon>
        <taxon>Cephalothecales</taxon>
        <taxon>Cephalothecaceae</taxon>
        <taxon>Phialemonium</taxon>
    </lineage>
</organism>
<dbReference type="Proteomes" id="UP001586593">
    <property type="component" value="Unassembled WGS sequence"/>
</dbReference>
<feature type="region of interest" description="Disordered" evidence="1">
    <location>
        <begin position="143"/>
        <end position="184"/>
    </location>
</feature>
<feature type="compositionally biased region" description="Low complexity" evidence="1">
    <location>
        <begin position="143"/>
        <end position="156"/>
    </location>
</feature>
<dbReference type="EMBL" id="JAZHXJ010000016">
    <property type="protein sequence ID" value="KAL1882118.1"/>
    <property type="molecule type" value="Genomic_DNA"/>
</dbReference>
<feature type="compositionally biased region" description="Polar residues" evidence="1">
    <location>
        <begin position="256"/>
        <end position="265"/>
    </location>
</feature>
<feature type="region of interest" description="Disordered" evidence="1">
    <location>
        <begin position="403"/>
        <end position="443"/>
    </location>
</feature>